<comment type="caution">
    <text evidence="2">The sequence shown here is derived from an EMBL/GenBank/DDBJ whole genome shotgun (WGS) entry which is preliminary data.</text>
</comment>
<accession>A0AAU9VNU6</accession>
<reference evidence="2 3" key="1">
    <citation type="submission" date="2022-05" db="EMBL/GenBank/DDBJ databases">
        <authorList>
            <consortium name="Genoscope - CEA"/>
            <person name="William W."/>
        </authorList>
    </citation>
    <scope>NUCLEOTIDE SEQUENCE [LARGE SCALE GENOMIC DNA]</scope>
</reference>
<dbReference type="AlphaFoldDB" id="A0AAU9VNU6"/>
<dbReference type="Proteomes" id="UP001159428">
    <property type="component" value="Unassembled WGS sequence"/>
</dbReference>
<keyword evidence="3" id="KW-1185">Reference proteome</keyword>
<name>A0AAU9VNU6_9CNID</name>
<dbReference type="EMBL" id="CALNXJ010000001">
    <property type="protein sequence ID" value="CAH3031256.1"/>
    <property type="molecule type" value="Genomic_DNA"/>
</dbReference>
<feature type="chain" id="PRO_5043639426" evidence="1">
    <location>
        <begin position="20"/>
        <end position="225"/>
    </location>
</feature>
<protein>
    <submittedName>
        <fullName evidence="2">Uncharacterized protein</fullName>
    </submittedName>
</protein>
<evidence type="ECO:0000313" key="3">
    <source>
        <dbReference type="Proteomes" id="UP001159428"/>
    </source>
</evidence>
<keyword evidence="1" id="KW-0732">Signal</keyword>
<proteinExistence type="predicted"/>
<gene>
    <name evidence="2" type="ORF">PMEA_00001260</name>
</gene>
<feature type="signal peptide" evidence="1">
    <location>
        <begin position="1"/>
        <end position="19"/>
    </location>
</feature>
<evidence type="ECO:0000256" key="1">
    <source>
        <dbReference type="SAM" id="SignalP"/>
    </source>
</evidence>
<evidence type="ECO:0000313" key="2">
    <source>
        <dbReference type="EMBL" id="CAH3031256.1"/>
    </source>
</evidence>
<organism evidence="2 3">
    <name type="scientific">Pocillopora meandrina</name>
    <dbReference type="NCBI Taxonomy" id="46732"/>
    <lineage>
        <taxon>Eukaryota</taxon>
        <taxon>Metazoa</taxon>
        <taxon>Cnidaria</taxon>
        <taxon>Anthozoa</taxon>
        <taxon>Hexacorallia</taxon>
        <taxon>Scleractinia</taxon>
        <taxon>Astrocoeniina</taxon>
        <taxon>Pocilloporidae</taxon>
        <taxon>Pocillopora</taxon>
    </lineage>
</organism>
<sequence length="225" mass="26044">MRGLLLIVIIAVLATFTTGALENEKRQYNQWRPGKKALENEKRQVTQYNQWRPGKKDETHLLGNQLHDLQARQKVQSKNMWRPGKRDETHLLGNQLHDLQARQKVQSKNMWRPGKRDETHLLGNQLHDLQARQKVQSKNMWRPGKRDKIQTLGYHNAQASSGSIPTLNDQKQNDLETQMTGLGGVSPPVANIPFPRPGRKRLNYGHEKACKNIVNDKYHTNEDRK</sequence>